<protein>
    <submittedName>
        <fullName evidence="2">Uncharacterized protein</fullName>
    </submittedName>
</protein>
<name>A0ABX1BLN8_9ACTN</name>
<evidence type="ECO:0000313" key="3">
    <source>
        <dbReference type="Proteomes" id="UP000696294"/>
    </source>
</evidence>
<evidence type="ECO:0000256" key="1">
    <source>
        <dbReference type="SAM" id="SignalP"/>
    </source>
</evidence>
<dbReference type="EMBL" id="JAATEP010000066">
    <property type="protein sequence ID" value="NJP97484.1"/>
    <property type="molecule type" value="Genomic_DNA"/>
</dbReference>
<gene>
    <name evidence="2" type="ORF">HCN51_50065</name>
</gene>
<sequence length="266" mass="29402">MLVNALLAVAVTVAPAAPPAEYELAYSNAVKLEQVQASCMKAAGLQYLPDNIVKSVRTETERKALNGDVKAMRQLRAEEGFGIWSEVTEAETKEHPNDKIIDSLPAAKLKAYKAAQEQCFVKAVKTVLNKDVASKEDYEKQIDLAITEAEEELNKDVKLAKLSKSFASCLKIKKAAKPTDVAEAKRKEVIEARTEMAEKQGVAGPDQEELLIPKVSEAQVKPLLKKEIKAALDDLECGEDFYAAYEPKAWKLKQKVYAEYGVPFAW</sequence>
<keyword evidence="1" id="KW-0732">Signal</keyword>
<accession>A0ABX1BLN8</accession>
<proteinExistence type="predicted"/>
<feature type="signal peptide" evidence="1">
    <location>
        <begin position="1"/>
        <end position="16"/>
    </location>
</feature>
<reference evidence="2 3" key="1">
    <citation type="submission" date="2020-03" db="EMBL/GenBank/DDBJ databases">
        <title>WGS of actinomycetes isolated from Thailand.</title>
        <authorList>
            <person name="Thawai C."/>
        </authorList>
    </citation>
    <scope>NUCLEOTIDE SEQUENCE [LARGE SCALE GENOMIC DNA]</scope>
    <source>
        <strain evidence="2 3">FMUSA5-5</strain>
    </source>
</reference>
<keyword evidence="3" id="KW-1185">Reference proteome</keyword>
<feature type="chain" id="PRO_5046403596" evidence="1">
    <location>
        <begin position="17"/>
        <end position="266"/>
    </location>
</feature>
<organism evidence="2 3">
    <name type="scientific">Nonomuraea composti</name>
    <dbReference type="NCBI Taxonomy" id="2720023"/>
    <lineage>
        <taxon>Bacteria</taxon>
        <taxon>Bacillati</taxon>
        <taxon>Actinomycetota</taxon>
        <taxon>Actinomycetes</taxon>
        <taxon>Streptosporangiales</taxon>
        <taxon>Streptosporangiaceae</taxon>
        <taxon>Nonomuraea</taxon>
    </lineage>
</organism>
<evidence type="ECO:0000313" key="2">
    <source>
        <dbReference type="EMBL" id="NJP97484.1"/>
    </source>
</evidence>
<dbReference type="RefSeq" id="WP_168019674.1">
    <property type="nucleotide sequence ID" value="NZ_JAATEP010000066.1"/>
</dbReference>
<dbReference type="Proteomes" id="UP000696294">
    <property type="component" value="Unassembled WGS sequence"/>
</dbReference>
<comment type="caution">
    <text evidence="2">The sequence shown here is derived from an EMBL/GenBank/DDBJ whole genome shotgun (WGS) entry which is preliminary data.</text>
</comment>